<dbReference type="Proteomes" id="UP001195483">
    <property type="component" value="Unassembled WGS sequence"/>
</dbReference>
<feature type="domain" description="Sulfotransferase" evidence="1">
    <location>
        <begin position="233"/>
        <end position="355"/>
    </location>
</feature>
<comment type="caution">
    <text evidence="2">The sequence shown here is derived from an EMBL/GenBank/DDBJ whole genome shotgun (WGS) entry which is preliminary data.</text>
</comment>
<dbReference type="AlphaFoldDB" id="A0AAE0S8D1"/>
<dbReference type="Gene3D" id="3.40.50.300">
    <property type="entry name" value="P-loop containing nucleotide triphosphate hydrolases"/>
    <property type="match status" value="1"/>
</dbReference>
<sequence length="415" mass="49197">MILRRGNIHKMYFAFLLLAWMFLFRQYLLGWNISGDPILLQSTPENHVELKNQIETILTDGLFETTEREKIEDIIDLSDQLLMSKGPFEFLWNFKNPCFLSDESGIRCLPYFHIIGGEKCGTTDLFYRLKLHPEISWEHEKSINYFHLKRFATGINHWTFERYLGQFSESAQVIGTTFSMEHCSESVKKCAYHPIITGDGSAQMLGDKQYKFFSNNITQKEPNLTNADILFHLNPKTKFIIILRNPIERAYSDYYFNSWYRGLFTASLEHFHTTMAEQISNFTTCCQTASIISCAYKHGDVPYKERILRHGIYYIFVKDWLRVFPREQILILRFEDMTKNKRQIYRQIQTFLGIRQLSTAEEDRVMSQPIMNQRPLKLRLIGDMYPKTRVLLEKFYAPHNAELARFLKDSRFLWH</sequence>
<dbReference type="InterPro" id="IPR052654">
    <property type="entry name" value="CS_Sulfotransferase"/>
</dbReference>
<dbReference type="InterPro" id="IPR027417">
    <property type="entry name" value="P-loop_NTPase"/>
</dbReference>
<dbReference type="EMBL" id="JAEAOA010001810">
    <property type="protein sequence ID" value="KAK3587241.1"/>
    <property type="molecule type" value="Genomic_DNA"/>
</dbReference>
<reference evidence="2" key="1">
    <citation type="journal article" date="2021" name="Genome Biol. Evol.">
        <title>A High-Quality Reference Genome for a Parasitic Bivalve with Doubly Uniparental Inheritance (Bivalvia: Unionida).</title>
        <authorList>
            <person name="Smith C.H."/>
        </authorList>
    </citation>
    <scope>NUCLEOTIDE SEQUENCE</scope>
    <source>
        <strain evidence="2">CHS0354</strain>
    </source>
</reference>
<protein>
    <recommendedName>
        <fullName evidence="1">Sulfotransferase domain-containing protein</fullName>
    </recommendedName>
</protein>
<evidence type="ECO:0000313" key="2">
    <source>
        <dbReference type="EMBL" id="KAK3587241.1"/>
    </source>
</evidence>
<accession>A0AAE0S8D1</accession>
<proteinExistence type="predicted"/>
<reference evidence="2" key="2">
    <citation type="journal article" date="2021" name="Genome Biol. Evol.">
        <title>Developing a high-quality reference genome for a parasitic bivalve with doubly uniparental inheritance (Bivalvia: Unionida).</title>
        <authorList>
            <person name="Smith C.H."/>
        </authorList>
    </citation>
    <scope>NUCLEOTIDE SEQUENCE</scope>
    <source>
        <strain evidence="2">CHS0354</strain>
        <tissue evidence="2">Mantle</tissue>
    </source>
</reference>
<dbReference type="Pfam" id="PF00685">
    <property type="entry name" value="Sulfotransfer_1"/>
    <property type="match status" value="1"/>
</dbReference>
<keyword evidence="3" id="KW-1185">Reference proteome</keyword>
<dbReference type="PANTHER" id="PTHR15723:SF0">
    <property type="entry name" value="CARBOHYDRATE SULFOTRANSFERASE 15"/>
    <property type="match status" value="1"/>
</dbReference>
<dbReference type="GO" id="GO:0019319">
    <property type="term" value="P:hexose biosynthetic process"/>
    <property type="evidence" value="ECO:0007669"/>
    <property type="project" value="TreeGrafter"/>
</dbReference>
<name>A0AAE0S8D1_9BIVA</name>
<dbReference type="InterPro" id="IPR000863">
    <property type="entry name" value="Sulfotransferase_dom"/>
</dbReference>
<reference evidence="2" key="3">
    <citation type="submission" date="2023-05" db="EMBL/GenBank/DDBJ databases">
        <authorList>
            <person name="Smith C.H."/>
        </authorList>
    </citation>
    <scope>NUCLEOTIDE SEQUENCE</scope>
    <source>
        <strain evidence="2">CHS0354</strain>
        <tissue evidence="2">Mantle</tissue>
    </source>
</reference>
<dbReference type="SUPFAM" id="SSF52540">
    <property type="entry name" value="P-loop containing nucleoside triphosphate hydrolases"/>
    <property type="match status" value="1"/>
</dbReference>
<evidence type="ECO:0000313" key="3">
    <source>
        <dbReference type="Proteomes" id="UP001195483"/>
    </source>
</evidence>
<dbReference type="PANTHER" id="PTHR15723">
    <property type="entry name" value="CARBOHYDRATE SULFOTRANSFERASE 15"/>
    <property type="match status" value="1"/>
</dbReference>
<organism evidence="2 3">
    <name type="scientific">Potamilus streckersoni</name>
    <dbReference type="NCBI Taxonomy" id="2493646"/>
    <lineage>
        <taxon>Eukaryota</taxon>
        <taxon>Metazoa</taxon>
        <taxon>Spiralia</taxon>
        <taxon>Lophotrochozoa</taxon>
        <taxon>Mollusca</taxon>
        <taxon>Bivalvia</taxon>
        <taxon>Autobranchia</taxon>
        <taxon>Heteroconchia</taxon>
        <taxon>Palaeoheterodonta</taxon>
        <taxon>Unionida</taxon>
        <taxon>Unionoidea</taxon>
        <taxon>Unionidae</taxon>
        <taxon>Ambleminae</taxon>
        <taxon>Lampsilini</taxon>
        <taxon>Potamilus</taxon>
    </lineage>
</organism>
<dbReference type="GO" id="GO:0050659">
    <property type="term" value="F:N-acetylgalactosamine 4-sulfate 6-O-sulfotransferase activity"/>
    <property type="evidence" value="ECO:0007669"/>
    <property type="project" value="TreeGrafter"/>
</dbReference>
<gene>
    <name evidence="2" type="ORF">CHS0354_030428</name>
</gene>
<evidence type="ECO:0000259" key="1">
    <source>
        <dbReference type="Pfam" id="PF00685"/>
    </source>
</evidence>